<gene>
    <name evidence="1" type="ORF">RIF29_08624</name>
</gene>
<evidence type="ECO:0000313" key="2">
    <source>
        <dbReference type="Proteomes" id="UP001372338"/>
    </source>
</evidence>
<dbReference type="AlphaFoldDB" id="A0AAN9FR02"/>
<dbReference type="Proteomes" id="UP001372338">
    <property type="component" value="Unassembled WGS sequence"/>
</dbReference>
<comment type="caution">
    <text evidence="1">The sequence shown here is derived from an EMBL/GenBank/DDBJ whole genome shotgun (WGS) entry which is preliminary data.</text>
</comment>
<name>A0AAN9FR02_CROPI</name>
<reference evidence="1 2" key="1">
    <citation type="submission" date="2024-01" db="EMBL/GenBank/DDBJ databases">
        <title>The genomes of 5 underutilized Papilionoideae crops provide insights into root nodulation and disease resistanc.</title>
        <authorList>
            <person name="Yuan L."/>
        </authorList>
    </citation>
    <scope>NUCLEOTIDE SEQUENCE [LARGE SCALE GENOMIC DNA]</scope>
    <source>
        <strain evidence="1">ZHUSHIDOU_FW_LH</strain>
        <tissue evidence="1">Leaf</tissue>
    </source>
</reference>
<evidence type="ECO:0000313" key="1">
    <source>
        <dbReference type="EMBL" id="KAK7281000.1"/>
    </source>
</evidence>
<dbReference type="EMBL" id="JAYWIO010000002">
    <property type="protein sequence ID" value="KAK7281000.1"/>
    <property type="molecule type" value="Genomic_DNA"/>
</dbReference>
<keyword evidence="2" id="KW-1185">Reference proteome</keyword>
<organism evidence="1 2">
    <name type="scientific">Crotalaria pallida</name>
    <name type="common">Smooth rattlebox</name>
    <name type="synonym">Crotalaria striata</name>
    <dbReference type="NCBI Taxonomy" id="3830"/>
    <lineage>
        <taxon>Eukaryota</taxon>
        <taxon>Viridiplantae</taxon>
        <taxon>Streptophyta</taxon>
        <taxon>Embryophyta</taxon>
        <taxon>Tracheophyta</taxon>
        <taxon>Spermatophyta</taxon>
        <taxon>Magnoliopsida</taxon>
        <taxon>eudicotyledons</taxon>
        <taxon>Gunneridae</taxon>
        <taxon>Pentapetalae</taxon>
        <taxon>rosids</taxon>
        <taxon>fabids</taxon>
        <taxon>Fabales</taxon>
        <taxon>Fabaceae</taxon>
        <taxon>Papilionoideae</taxon>
        <taxon>50 kb inversion clade</taxon>
        <taxon>genistoids sensu lato</taxon>
        <taxon>core genistoids</taxon>
        <taxon>Crotalarieae</taxon>
        <taxon>Crotalaria</taxon>
    </lineage>
</organism>
<sequence>MLVSLEALAMAGASNVECALDIDEWEREDLEQYPPPHLLAEDDEDNNGERRFIVGHVHGFSSSQCHFLLNHNMRAHAKEEEGAIFTFTDHREKVDTTMEMRRERMHEVNKNNS</sequence>
<accession>A0AAN9FR02</accession>
<protein>
    <submittedName>
        <fullName evidence="1">Uncharacterized protein</fullName>
    </submittedName>
</protein>
<proteinExistence type="predicted"/>